<protein>
    <recommendedName>
        <fullName evidence="1">KIB1-4 beta-propeller domain-containing protein</fullName>
    </recommendedName>
</protein>
<keyword evidence="3" id="KW-1185">Reference proteome</keyword>
<proteinExistence type="predicted"/>
<dbReference type="InterPro" id="IPR050942">
    <property type="entry name" value="F-box_BR-signaling"/>
</dbReference>
<comment type="caution">
    <text evidence="2">The sequence shown here is derived from an EMBL/GenBank/DDBJ whole genome shotgun (WGS) entry which is preliminary data.</text>
</comment>
<dbReference type="AlphaFoldDB" id="A0A822XNX5"/>
<accession>A0A822XNX5</accession>
<organism evidence="2 3">
    <name type="scientific">Nelumbo nucifera</name>
    <name type="common">Sacred lotus</name>
    <dbReference type="NCBI Taxonomy" id="4432"/>
    <lineage>
        <taxon>Eukaryota</taxon>
        <taxon>Viridiplantae</taxon>
        <taxon>Streptophyta</taxon>
        <taxon>Embryophyta</taxon>
        <taxon>Tracheophyta</taxon>
        <taxon>Spermatophyta</taxon>
        <taxon>Magnoliopsida</taxon>
        <taxon>Proteales</taxon>
        <taxon>Nelumbonaceae</taxon>
        <taxon>Nelumbo</taxon>
    </lineage>
</organism>
<dbReference type="PANTHER" id="PTHR44259:SF114">
    <property type="entry name" value="OS06G0707300 PROTEIN"/>
    <property type="match status" value="1"/>
</dbReference>
<evidence type="ECO:0000259" key="1">
    <source>
        <dbReference type="Pfam" id="PF03478"/>
    </source>
</evidence>
<evidence type="ECO:0000313" key="2">
    <source>
        <dbReference type="EMBL" id="DAD20901.1"/>
    </source>
</evidence>
<reference evidence="2 3" key="1">
    <citation type="journal article" date="2020" name="Mol. Biol. Evol.">
        <title>Distinct Expression and Methylation Patterns for Genes with Different Fates following a Single Whole-Genome Duplication in Flowering Plants.</title>
        <authorList>
            <person name="Shi T."/>
            <person name="Rahmani R.S."/>
            <person name="Gugger P.F."/>
            <person name="Wang M."/>
            <person name="Li H."/>
            <person name="Zhang Y."/>
            <person name="Li Z."/>
            <person name="Wang Q."/>
            <person name="Van de Peer Y."/>
            <person name="Marchal K."/>
            <person name="Chen J."/>
        </authorList>
    </citation>
    <scope>NUCLEOTIDE SEQUENCE [LARGE SCALE GENOMIC DNA]</scope>
    <source>
        <tissue evidence="2">Leaf</tissue>
    </source>
</reference>
<dbReference type="InterPro" id="IPR005174">
    <property type="entry name" value="KIB1-4_b-propeller"/>
</dbReference>
<evidence type="ECO:0000313" key="3">
    <source>
        <dbReference type="Proteomes" id="UP000607653"/>
    </source>
</evidence>
<dbReference type="PANTHER" id="PTHR44259">
    <property type="entry name" value="OS07G0183000 PROTEIN-RELATED"/>
    <property type="match status" value="1"/>
</dbReference>
<feature type="domain" description="KIB1-4 beta-propeller" evidence="1">
    <location>
        <begin position="13"/>
        <end position="283"/>
    </location>
</feature>
<sequence>MLPGKEDTQIRDFFSLYSGNTYGVYLPEIHKKWCCGSSEGWLVIVDECTEEIFLLNPFSRAKIQLPSLSTFSDPRDSSDPERPRDCHFIVKAILSSNPDTTSKYVVMAIVCNWQKLSFWRPGDKRWNTLTTRWDPYEEIIYSNGLFYALSNQGPVVTVDINSDPILVTEIAPSVEEPILTDRFYLVESLGDLLLVSRIIEWQEEDDRPLPAYKTVQFEAYRLDRMKIKSIGDQMLFLGDNCSISLSSRYFPECCRGDSIYFNDDYYEGYFNSPSGCHDMGVFNLADGSIKSFYKDPPIWVTPTIWVTPQPW</sequence>
<dbReference type="EMBL" id="DUZY01000001">
    <property type="protein sequence ID" value="DAD20901.1"/>
    <property type="molecule type" value="Genomic_DNA"/>
</dbReference>
<dbReference type="Proteomes" id="UP000607653">
    <property type="component" value="Unassembled WGS sequence"/>
</dbReference>
<name>A0A822XNX5_NELNU</name>
<gene>
    <name evidence="2" type="ORF">HUJ06_022364</name>
</gene>
<dbReference type="Pfam" id="PF03478">
    <property type="entry name" value="Beta-prop_KIB1-4"/>
    <property type="match status" value="1"/>
</dbReference>